<feature type="compositionally biased region" description="Polar residues" evidence="1">
    <location>
        <begin position="13"/>
        <end position="30"/>
    </location>
</feature>
<organism evidence="3 4">
    <name type="scientific">Panaeolus cyanescens</name>
    <dbReference type="NCBI Taxonomy" id="181874"/>
    <lineage>
        <taxon>Eukaryota</taxon>
        <taxon>Fungi</taxon>
        <taxon>Dikarya</taxon>
        <taxon>Basidiomycota</taxon>
        <taxon>Agaricomycotina</taxon>
        <taxon>Agaricomycetes</taxon>
        <taxon>Agaricomycetidae</taxon>
        <taxon>Agaricales</taxon>
        <taxon>Agaricineae</taxon>
        <taxon>Galeropsidaceae</taxon>
        <taxon>Panaeolus</taxon>
    </lineage>
</organism>
<dbReference type="EMBL" id="NHTK01006078">
    <property type="protein sequence ID" value="PPQ65035.1"/>
    <property type="molecule type" value="Genomic_DNA"/>
</dbReference>
<feature type="region of interest" description="Disordered" evidence="1">
    <location>
        <begin position="302"/>
        <end position="340"/>
    </location>
</feature>
<reference evidence="3 4" key="1">
    <citation type="journal article" date="2018" name="Evol. Lett.">
        <title>Horizontal gene cluster transfer increased hallucinogenic mushroom diversity.</title>
        <authorList>
            <person name="Reynolds H.T."/>
            <person name="Vijayakumar V."/>
            <person name="Gluck-Thaler E."/>
            <person name="Korotkin H.B."/>
            <person name="Matheny P.B."/>
            <person name="Slot J.C."/>
        </authorList>
    </citation>
    <scope>NUCLEOTIDE SEQUENCE [LARGE SCALE GENOMIC DNA]</scope>
    <source>
        <strain evidence="3 4">2629</strain>
    </source>
</reference>
<comment type="caution">
    <text evidence="3">The sequence shown here is derived from an EMBL/GenBank/DDBJ whole genome shotgun (WGS) entry which is preliminary data.</text>
</comment>
<feature type="compositionally biased region" description="Pro residues" evidence="1">
    <location>
        <begin position="139"/>
        <end position="148"/>
    </location>
</feature>
<feature type="compositionally biased region" description="Low complexity" evidence="1">
    <location>
        <begin position="307"/>
        <end position="321"/>
    </location>
</feature>
<protein>
    <submittedName>
        <fullName evidence="3">Uncharacterized protein</fullName>
    </submittedName>
</protein>
<dbReference type="Gene3D" id="2.60.120.260">
    <property type="entry name" value="Galactose-binding domain-like"/>
    <property type="match status" value="1"/>
</dbReference>
<dbReference type="AlphaFoldDB" id="A0A409VFL1"/>
<dbReference type="InParanoid" id="A0A409VFL1"/>
<feature type="region of interest" description="Disordered" evidence="1">
    <location>
        <begin position="139"/>
        <end position="233"/>
    </location>
</feature>
<dbReference type="OrthoDB" id="3265734at2759"/>
<feature type="compositionally biased region" description="Low complexity" evidence="1">
    <location>
        <begin position="176"/>
        <end position="203"/>
    </location>
</feature>
<feature type="region of interest" description="Disordered" evidence="1">
    <location>
        <begin position="1"/>
        <end position="30"/>
    </location>
</feature>
<keyword evidence="2" id="KW-0812">Transmembrane</keyword>
<evidence type="ECO:0000256" key="2">
    <source>
        <dbReference type="SAM" id="Phobius"/>
    </source>
</evidence>
<feature type="compositionally biased region" description="Polar residues" evidence="1">
    <location>
        <begin position="207"/>
        <end position="218"/>
    </location>
</feature>
<sequence length="404" mass="43006">MATTLHIDDRDSSVTYSRPASGGHWSNQASRESDAFQSTLKLTRTVNARATVRFRGTSITVVGVIEDSGSSPIAPSSSYQIDDGAVKVYTGVITNRDQYHIEFFKSDPLPMGEHTLVITNLAELSYLWLDEFIITQGPEPIPNSPSPSPTIINSDPSSPAPSRIQTTPTSVQANRNPTSISSSPSTSATSTSGSNQGSSSNTPVPIISTSSTLTNTPVPSLDPGVDTNAGPGSADSNIAGGVFLGSAKEQAPVPVGAIIGGVLGALALILAIVLVLMWWRQLARKKKEGTTNYNQIDGFGRIPWDNSPQQQISPSDISRPSVSEVHKRRPSTDGSDNSGAGRVQAWAATQGAAPVGKRQYVATDDNATFPETRFDRLPSYHPNGRLRTGERLLDTGYSNTRQKM</sequence>
<proteinExistence type="predicted"/>
<keyword evidence="4" id="KW-1185">Reference proteome</keyword>
<feature type="compositionally biased region" description="Basic and acidic residues" evidence="1">
    <location>
        <begin position="1"/>
        <end position="12"/>
    </location>
</feature>
<feature type="compositionally biased region" description="Polar residues" evidence="1">
    <location>
        <begin position="163"/>
        <end position="175"/>
    </location>
</feature>
<dbReference type="Proteomes" id="UP000284842">
    <property type="component" value="Unassembled WGS sequence"/>
</dbReference>
<keyword evidence="2" id="KW-0472">Membrane</keyword>
<keyword evidence="2" id="KW-1133">Transmembrane helix</keyword>
<evidence type="ECO:0000313" key="4">
    <source>
        <dbReference type="Proteomes" id="UP000284842"/>
    </source>
</evidence>
<accession>A0A409VFL1</accession>
<name>A0A409VFL1_9AGAR</name>
<feature type="transmembrane region" description="Helical" evidence="2">
    <location>
        <begin position="255"/>
        <end position="279"/>
    </location>
</feature>
<evidence type="ECO:0000256" key="1">
    <source>
        <dbReference type="SAM" id="MobiDB-lite"/>
    </source>
</evidence>
<gene>
    <name evidence="3" type="ORF">CVT24_008182</name>
</gene>
<evidence type="ECO:0000313" key="3">
    <source>
        <dbReference type="EMBL" id="PPQ65035.1"/>
    </source>
</evidence>